<dbReference type="PANTHER" id="PTHR24324:SF9">
    <property type="entry name" value="HOMEOBOX DOMAIN-CONTAINING PROTEIN"/>
    <property type="match status" value="1"/>
</dbReference>
<feature type="region of interest" description="Disordered" evidence="7">
    <location>
        <begin position="76"/>
        <end position="122"/>
    </location>
</feature>
<dbReference type="EMBL" id="JXXN02000230">
    <property type="protein sequence ID" value="THD28130.1"/>
    <property type="molecule type" value="Genomic_DNA"/>
</dbReference>
<keyword evidence="10" id="KW-1185">Reference proteome</keyword>
<evidence type="ECO:0000256" key="1">
    <source>
        <dbReference type="ARBA" id="ARBA00004123"/>
    </source>
</evidence>
<evidence type="ECO:0000256" key="3">
    <source>
        <dbReference type="ARBA" id="ARBA00023155"/>
    </source>
</evidence>
<reference evidence="9" key="1">
    <citation type="submission" date="2019-03" db="EMBL/GenBank/DDBJ databases">
        <title>Improved annotation for the trematode Fasciola hepatica.</title>
        <authorList>
            <person name="Choi Y.-J."/>
            <person name="Martin J."/>
            <person name="Mitreva M."/>
        </authorList>
    </citation>
    <scope>NUCLEOTIDE SEQUENCE [LARGE SCALE GENOMIC DNA]</scope>
</reference>
<evidence type="ECO:0000256" key="5">
    <source>
        <dbReference type="PROSITE-ProRule" id="PRU00108"/>
    </source>
</evidence>
<keyword evidence="2 5" id="KW-0238">DNA-binding</keyword>
<dbReference type="PROSITE" id="PS50071">
    <property type="entry name" value="HOMEOBOX_2"/>
    <property type="match status" value="1"/>
</dbReference>
<evidence type="ECO:0000256" key="6">
    <source>
        <dbReference type="RuleBase" id="RU000682"/>
    </source>
</evidence>
<dbReference type="CDD" id="cd00086">
    <property type="entry name" value="homeodomain"/>
    <property type="match status" value="1"/>
</dbReference>
<feature type="compositionally biased region" description="Basic and acidic residues" evidence="7">
    <location>
        <begin position="488"/>
        <end position="501"/>
    </location>
</feature>
<dbReference type="Gene3D" id="1.10.10.60">
    <property type="entry name" value="Homeodomain-like"/>
    <property type="match status" value="1"/>
</dbReference>
<feature type="DNA-binding region" description="Homeobox" evidence="5">
    <location>
        <begin position="245"/>
        <end position="304"/>
    </location>
</feature>
<proteinExistence type="predicted"/>
<gene>
    <name evidence="9" type="ORF">D915_001122</name>
</gene>
<evidence type="ECO:0000256" key="7">
    <source>
        <dbReference type="SAM" id="MobiDB-lite"/>
    </source>
</evidence>
<dbReference type="Pfam" id="PF00046">
    <property type="entry name" value="Homeodomain"/>
    <property type="match status" value="1"/>
</dbReference>
<feature type="region of interest" description="Disordered" evidence="7">
    <location>
        <begin position="336"/>
        <end position="363"/>
    </location>
</feature>
<comment type="subcellular location">
    <subcellularLocation>
        <location evidence="1 5 6">Nucleus</location>
    </subcellularLocation>
</comment>
<feature type="compositionally biased region" description="Low complexity" evidence="7">
    <location>
        <begin position="502"/>
        <end position="515"/>
    </location>
</feature>
<keyword evidence="3 5" id="KW-0371">Homeobox</keyword>
<evidence type="ECO:0000259" key="8">
    <source>
        <dbReference type="PROSITE" id="PS50071"/>
    </source>
</evidence>
<evidence type="ECO:0000256" key="2">
    <source>
        <dbReference type="ARBA" id="ARBA00023125"/>
    </source>
</evidence>
<feature type="compositionally biased region" description="Low complexity" evidence="7">
    <location>
        <begin position="474"/>
        <end position="487"/>
    </location>
</feature>
<protein>
    <recommendedName>
        <fullName evidence="8">Homeobox domain-containing protein</fullName>
    </recommendedName>
</protein>
<feature type="region of interest" description="Disordered" evidence="7">
    <location>
        <begin position="474"/>
        <end position="533"/>
    </location>
</feature>
<dbReference type="InterPro" id="IPR051000">
    <property type="entry name" value="Homeobox_DNA-bind_prot"/>
</dbReference>
<dbReference type="GO" id="GO:0030154">
    <property type="term" value="P:cell differentiation"/>
    <property type="evidence" value="ECO:0007669"/>
    <property type="project" value="TreeGrafter"/>
</dbReference>
<sequence>MNGIFTTGLTSIMSGDPFLVANTGSTNGYLTGARMSTTTTTSIYCPDSDIVPSSASSTGSSGSYSSSNPGAFGLLSCPDTKVTHRGQSPMECTPPDSSPALGNLTSVGPGESRSPSLSPTTPHVLLINRSVPAQSNESNLNGAHLGWDSLNDANGSSLDQNLSDASAYNNLVHGSQNCLVHRTTVNSVLDGCQLLDGSPYFASQMNNDLKIVHMNGFGTGVKGAGMPKMPTPAESPVNCDNKSKKARHRTTFSVHQLSVLEAAFDNCPYPDAATREDIASKLALSESRVQVWFQNRRAKWRKQECGQIITNHTVSTYTSSSNPGADMDADEAIQSEPGSMIHPRKRTSSMLPGSSSGQSTESSSGVYCLPFTMGKRLGTNTATNLNASNEDFSPLPLTMSKTSSFSPQSIRDSASLSLISPSLTTGPMESIFPPAKKCSTSVRVSNAETHARSTAFKSLYSECSASGTSDLPFSVSSLTKSPSSLSSRAERLSAELSDRFNPHTPTTDSTISPTSVRTTIPSANNNSNGTMNNKHENNLAASMSMDRLPSPFKSSSHHLLPSMIQALCEFSMNNGIPPGAVSLFLDYLETLRQRISSREGKSEMGTATTSGDNRGSWEALFCCPGQSCQSGPNAQSPLDQSTLTTTVTGTGVASMNGDYGLLNSPTSKSSNPRISKLDFQMEDSTDPKRSEFFKEIENNGSVQSTLSWQHLLERTRSFIESRPFFDLPESAADSLPSVPSPSSFLQSHSSPYLSQNHSHNPFLQADQQNSTSRTQQYFQLNKTTEPNTSLSSPLAKATSSVPILPSLSQLPPAISSSPSVAVPAMTTAITTTTTVPANGTLEESTGACSAEMAAYYMQLGKFVSQYLPAPFPPNSLSSAGQKLPNDHTITSESDNLMQYYALYACAEAAALLSGCS</sequence>
<dbReference type="GO" id="GO:0000978">
    <property type="term" value="F:RNA polymerase II cis-regulatory region sequence-specific DNA binding"/>
    <property type="evidence" value="ECO:0007669"/>
    <property type="project" value="TreeGrafter"/>
</dbReference>
<dbReference type="InterPro" id="IPR017970">
    <property type="entry name" value="Homeobox_CS"/>
</dbReference>
<keyword evidence="4 5" id="KW-0539">Nucleus</keyword>
<comment type="caution">
    <text evidence="9">The sequence shown here is derived from an EMBL/GenBank/DDBJ whole genome shotgun (WGS) entry which is preliminary data.</text>
</comment>
<dbReference type="AlphaFoldDB" id="A0A4E0S3U6"/>
<dbReference type="SUPFAM" id="SSF46689">
    <property type="entry name" value="Homeodomain-like"/>
    <property type="match status" value="1"/>
</dbReference>
<name>A0A4E0S3U6_FASHE</name>
<accession>A0A4E0S3U6</accession>
<organism evidence="9 10">
    <name type="scientific">Fasciola hepatica</name>
    <name type="common">Liver fluke</name>
    <dbReference type="NCBI Taxonomy" id="6192"/>
    <lineage>
        <taxon>Eukaryota</taxon>
        <taxon>Metazoa</taxon>
        <taxon>Spiralia</taxon>
        <taxon>Lophotrochozoa</taxon>
        <taxon>Platyhelminthes</taxon>
        <taxon>Trematoda</taxon>
        <taxon>Digenea</taxon>
        <taxon>Plagiorchiida</taxon>
        <taxon>Echinostomata</taxon>
        <taxon>Echinostomatoidea</taxon>
        <taxon>Fasciolidae</taxon>
        <taxon>Fasciola</taxon>
    </lineage>
</organism>
<feature type="region of interest" description="Disordered" evidence="7">
    <location>
        <begin position="731"/>
        <end position="774"/>
    </location>
</feature>
<evidence type="ECO:0000313" key="9">
    <source>
        <dbReference type="EMBL" id="THD28130.1"/>
    </source>
</evidence>
<dbReference type="GO" id="GO:0000981">
    <property type="term" value="F:DNA-binding transcription factor activity, RNA polymerase II-specific"/>
    <property type="evidence" value="ECO:0007669"/>
    <property type="project" value="InterPro"/>
</dbReference>
<dbReference type="InterPro" id="IPR009057">
    <property type="entry name" value="Homeodomain-like_sf"/>
</dbReference>
<feature type="compositionally biased region" description="Low complexity" evidence="7">
    <location>
        <begin position="734"/>
        <end position="754"/>
    </location>
</feature>
<feature type="domain" description="Homeobox" evidence="8">
    <location>
        <begin position="243"/>
        <end position="303"/>
    </location>
</feature>
<evidence type="ECO:0000313" key="10">
    <source>
        <dbReference type="Proteomes" id="UP000230066"/>
    </source>
</evidence>
<feature type="compositionally biased region" description="Low complexity" evidence="7">
    <location>
        <begin position="348"/>
        <end position="363"/>
    </location>
</feature>
<dbReference type="FunFam" id="1.10.10.60:FF:000679">
    <property type="entry name" value="Homeobox protein aristaless"/>
    <property type="match status" value="1"/>
</dbReference>
<evidence type="ECO:0000256" key="4">
    <source>
        <dbReference type="ARBA" id="ARBA00023242"/>
    </source>
</evidence>
<dbReference type="SMART" id="SM00389">
    <property type="entry name" value="HOX"/>
    <property type="match status" value="1"/>
</dbReference>
<dbReference type="InterPro" id="IPR001356">
    <property type="entry name" value="HD"/>
</dbReference>
<dbReference type="PROSITE" id="PS00027">
    <property type="entry name" value="HOMEOBOX_1"/>
    <property type="match status" value="1"/>
</dbReference>
<feature type="compositionally biased region" description="Polar residues" evidence="7">
    <location>
        <begin position="755"/>
        <end position="774"/>
    </location>
</feature>
<dbReference type="GO" id="GO:0005634">
    <property type="term" value="C:nucleus"/>
    <property type="evidence" value="ECO:0007669"/>
    <property type="project" value="UniProtKB-SubCell"/>
</dbReference>
<dbReference type="PANTHER" id="PTHR24324">
    <property type="entry name" value="HOMEOBOX PROTEIN HHEX"/>
    <property type="match status" value="1"/>
</dbReference>
<dbReference type="Proteomes" id="UP000230066">
    <property type="component" value="Unassembled WGS sequence"/>
</dbReference>